<dbReference type="SUPFAM" id="SSF53067">
    <property type="entry name" value="Actin-like ATPase domain"/>
    <property type="match status" value="2"/>
</dbReference>
<comment type="similarity">
    <text evidence="1">Belongs to the FGGY kinase family.</text>
</comment>
<dbReference type="GO" id="GO:0005975">
    <property type="term" value="P:carbohydrate metabolic process"/>
    <property type="evidence" value="ECO:0007669"/>
    <property type="project" value="InterPro"/>
</dbReference>
<dbReference type="EMBL" id="JASAVS010000011">
    <property type="protein sequence ID" value="MDP8085505.1"/>
    <property type="molecule type" value="Genomic_DNA"/>
</dbReference>
<dbReference type="PANTHER" id="PTHR43095">
    <property type="entry name" value="SUGAR KINASE"/>
    <property type="match status" value="1"/>
</dbReference>
<feature type="domain" description="Carbohydrate kinase FGGY N-terminal" evidence="4">
    <location>
        <begin position="12"/>
        <end position="238"/>
    </location>
</feature>
<reference evidence="8" key="2">
    <citation type="submission" date="2016-10" db="EMBL/GenBank/DDBJ databases">
        <authorList>
            <person name="de Groot N.N."/>
        </authorList>
    </citation>
    <scope>NUCLEOTIDE SEQUENCE [LARGE SCALE GENOMIC DNA]</scope>
    <source>
        <strain evidence="8">DSM 24204</strain>
    </source>
</reference>
<protein>
    <submittedName>
        <fullName evidence="6">FGGY-family carbohydrate kinase</fullName>
        <ecNumber evidence="6">2.7.1.-</ecNumber>
    </submittedName>
    <submittedName>
        <fullName evidence="8">Sugar (Pentulose or hexulose) kinase</fullName>
    </submittedName>
</protein>
<dbReference type="EMBL" id="JASAYT010000008">
    <property type="protein sequence ID" value="MDP8174554.1"/>
    <property type="molecule type" value="Genomic_DNA"/>
</dbReference>
<reference evidence="6 10" key="3">
    <citation type="journal article" date="2023" name="Front. Microbiol.">
        <title>Phylogeography and host specificity of Pasteurellaceae pathogenic to sea-farmed fish in the north-east Atlantic.</title>
        <authorList>
            <person name="Gulla S."/>
            <person name="Colquhoun D.J."/>
            <person name="Olsen A.B."/>
            <person name="Spilsberg B."/>
            <person name="Lagesen K."/>
            <person name="Aakesson C.P."/>
            <person name="Strom S."/>
            <person name="Manji F."/>
            <person name="Birkbeck T.H."/>
            <person name="Nilsen H.K."/>
        </authorList>
    </citation>
    <scope>NUCLEOTIDE SEQUENCE [LARGE SCALE GENOMIC DNA]</scope>
    <source>
        <strain evidence="6 10">VIO11850</strain>
    </source>
</reference>
<keyword evidence="10" id="KW-1185">Reference proteome</keyword>
<dbReference type="InterPro" id="IPR018485">
    <property type="entry name" value="FGGY_C"/>
</dbReference>
<keyword evidence="3 8" id="KW-0418">Kinase</keyword>
<dbReference type="RefSeq" id="WP_090921555.1">
    <property type="nucleotide sequence ID" value="NZ_CP016180.1"/>
</dbReference>
<dbReference type="InterPro" id="IPR018484">
    <property type="entry name" value="FGGY_N"/>
</dbReference>
<evidence type="ECO:0000259" key="5">
    <source>
        <dbReference type="Pfam" id="PF02782"/>
    </source>
</evidence>
<accession>A0A1H7X0K3</accession>
<evidence type="ECO:0000313" key="10">
    <source>
        <dbReference type="Proteomes" id="UP001224812"/>
    </source>
</evidence>
<dbReference type="OrthoDB" id="9760563at2"/>
<evidence type="ECO:0000313" key="6">
    <source>
        <dbReference type="EMBL" id="MDP8085505.1"/>
    </source>
</evidence>
<evidence type="ECO:0000313" key="7">
    <source>
        <dbReference type="EMBL" id="MDP8174554.1"/>
    </source>
</evidence>
<feature type="domain" description="Carbohydrate kinase FGGY C-terminal" evidence="5">
    <location>
        <begin position="273"/>
        <end position="471"/>
    </location>
</feature>
<dbReference type="Pfam" id="PF00370">
    <property type="entry name" value="FGGY_N"/>
    <property type="match status" value="1"/>
</dbReference>
<dbReference type="GeneID" id="83543845"/>
<dbReference type="STRING" id="97481.SAMN05444853_11059"/>
<dbReference type="AlphaFoldDB" id="A0A1H7X0K3"/>
<dbReference type="EMBL" id="FOBN01000010">
    <property type="protein sequence ID" value="SEM26649.1"/>
    <property type="molecule type" value="Genomic_DNA"/>
</dbReference>
<dbReference type="InterPro" id="IPR043129">
    <property type="entry name" value="ATPase_NBD"/>
</dbReference>
<evidence type="ECO:0000256" key="3">
    <source>
        <dbReference type="ARBA" id="ARBA00022777"/>
    </source>
</evidence>
<gene>
    <name evidence="6" type="ORF">QJT92_06140</name>
    <name evidence="7" type="ORF">QJU97_03655</name>
    <name evidence="8" type="ORF">SAMN05444853_11059</name>
</gene>
<dbReference type="Proteomes" id="UP001231736">
    <property type="component" value="Unassembled WGS sequence"/>
</dbReference>
<evidence type="ECO:0000256" key="2">
    <source>
        <dbReference type="ARBA" id="ARBA00022679"/>
    </source>
</evidence>
<dbReference type="GO" id="GO:0016301">
    <property type="term" value="F:kinase activity"/>
    <property type="evidence" value="ECO:0007669"/>
    <property type="project" value="UniProtKB-KW"/>
</dbReference>
<keyword evidence="2 6" id="KW-0808">Transferase</keyword>
<dbReference type="PANTHER" id="PTHR43095:SF5">
    <property type="entry name" value="XYLULOSE KINASE"/>
    <property type="match status" value="1"/>
</dbReference>
<evidence type="ECO:0000313" key="8">
    <source>
        <dbReference type="EMBL" id="SEM26649.1"/>
    </source>
</evidence>
<dbReference type="Gene3D" id="3.30.420.40">
    <property type="match status" value="2"/>
</dbReference>
<dbReference type="Proteomes" id="UP000198883">
    <property type="component" value="Unassembled WGS sequence"/>
</dbReference>
<name>A0A1H7X0K3_9PAST</name>
<sequence>MSKITITTGKAVLGIELGSTRIKAVLIDEQYKPIATGSFSWENQLIDGVWTYSLENIWLGIQSAYKDLTMQVFNKYGIYIETLKSIGISAMMHGYMVFDKNNELLVPFRTWRNTITLQAAETLTELFNYNIPQRWSIAHLYQAMLNEEPHIKEIDYLTTLSGYIHWMLTGEKSLGIGDASGMFPIDTQKGNYYAEMIMKFNTLVKKQSLTWELEKILPKVMCAGSPAGVLTENGAKLLDITGHLKSGIPMCPPEGDAGTGMVATNSVAPRTGNISAGTSIFAMIVLEKELKRVHPEIDMVTTPTGDLVAMAHANNCTSDLNAWVGLFKEFCQLRGEQIDDSTLFNILFESSLNADPDCGGLLSYCFLSGENILPFDEGRPLFTRLPDSKFTLSNFIRTHLFSTFATTRIGLDILFDEEQVHLDKITGHGGIFKTKKVAQKLMAAAFNTPVSVMENASEGGAWGIAILSAYMSEKKANETLASFLAEYVFVKSKQSTIQANPSDVAGFNLFLKRFKNGLAIEETAIKTLDK</sequence>
<dbReference type="Proteomes" id="UP001224812">
    <property type="component" value="Unassembled WGS sequence"/>
</dbReference>
<dbReference type="InterPro" id="IPR050406">
    <property type="entry name" value="FGGY_Carb_Kinase"/>
</dbReference>
<dbReference type="Pfam" id="PF02782">
    <property type="entry name" value="FGGY_C"/>
    <property type="match status" value="1"/>
</dbReference>
<evidence type="ECO:0000256" key="1">
    <source>
        <dbReference type="ARBA" id="ARBA00009156"/>
    </source>
</evidence>
<evidence type="ECO:0000259" key="4">
    <source>
        <dbReference type="Pfam" id="PF00370"/>
    </source>
</evidence>
<evidence type="ECO:0000313" key="9">
    <source>
        <dbReference type="Proteomes" id="UP000198883"/>
    </source>
</evidence>
<organism evidence="8 9">
    <name type="scientific">Phocoenobacter skyensis</name>
    <dbReference type="NCBI Taxonomy" id="97481"/>
    <lineage>
        <taxon>Bacteria</taxon>
        <taxon>Pseudomonadati</taxon>
        <taxon>Pseudomonadota</taxon>
        <taxon>Gammaproteobacteria</taxon>
        <taxon>Pasteurellales</taxon>
        <taxon>Pasteurellaceae</taxon>
        <taxon>Phocoenobacter</taxon>
    </lineage>
</organism>
<reference evidence="9" key="1">
    <citation type="submission" date="2016-10" db="EMBL/GenBank/DDBJ databases">
        <authorList>
            <person name="Varghese N."/>
            <person name="Submissions S."/>
        </authorList>
    </citation>
    <scope>NUCLEOTIDE SEQUENCE [LARGE SCALE GENOMIC DNA]</scope>
    <source>
        <strain evidence="9">DSM 24204</strain>
    </source>
</reference>
<proteinExistence type="inferred from homology"/>
<dbReference type="CDD" id="cd07809">
    <property type="entry name" value="ASKHA_NBD_FGGY_BaXK-like"/>
    <property type="match status" value="1"/>
</dbReference>
<reference evidence="7" key="4">
    <citation type="journal article" date="2023" name="Front. Microbiol.">
        <title>Phylogeography and host specificity of Pasteurellaceae pathogenic to sea-farmed fish in the north-east Atlantic.</title>
        <authorList>
            <person name="Gulla S."/>
            <person name="Colquhoun D.J."/>
            <person name="Olsen A.B."/>
            <person name="Spilsberg B."/>
            <person name="Lagesen K."/>
            <person name="Aakesson C.P."/>
            <person name="Strom S."/>
            <person name="Manji F."/>
            <person name="Birkbeck T.H."/>
            <person name="Nilsen H.K."/>
        </authorList>
    </citation>
    <scope>NUCLEOTIDE SEQUENCE</scope>
    <source>
        <strain evidence="7">98B1</strain>
    </source>
</reference>
<dbReference type="EC" id="2.7.1.-" evidence="6"/>